<sequence>MARYLKTFYQGFPLYYAGNAQNKIRLEPQKHNAVVFISQKAAECMAKKLAEKYLRNDFFVVQQHD</sequence>
<comment type="caution">
    <text evidence="1">The sequence shown here is derived from an EMBL/GenBank/DDBJ whole genome shotgun (WGS) entry which is preliminary data.</text>
</comment>
<gene>
    <name evidence="1" type="ORF">O9A_00053</name>
</gene>
<dbReference type="Proteomes" id="UP000027015">
    <property type="component" value="Unassembled WGS sequence"/>
</dbReference>
<dbReference type="HOGENOM" id="CLU_208313_0_0_5"/>
<organism evidence="1 2">
    <name type="scientific">Bartonella koehlerae C-29</name>
    <dbReference type="NCBI Taxonomy" id="1134510"/>
    <lineage>
        <taxon>Bacteria</taxon>
        <taxon>Pseudomonadati</taxon>
        <taxon>Pseudomonadota</taxon>
        <taxon>Alphaproteobacteria</taxon>
        <taxon>Hyphomicrobiales</taxon>
        <taxon>Bartonellaceae</taxon>
        <taxon>Bartonella</taxon>
    </lineage>
</organism>
<dbReference type="OrthoDB" id="7924388at2"/>
<name>A0A067W9S4_9HYPH</name>
<evidence type="ECO:0000313" key="1">
    <source>
        <dbReference type="EMBL" id="KEC56559.1"/>
    </source>
</evidence>
<dbReference type="AlphaFoldDB" id="A0A067W9S4"/>
<keyword evidence="2" id="KW-1185">Reference proteome</keyword>
<protein>
    <submittedName>
        <fullName evidence="1">Uncharacterized protein</fullName>
    </submittedName>
</protein>
<dbReference type="PATRIC" id="fig|1134510.3.peg.70"/>
<evidence type="ECO:0000313" key="2">
    <source>
        <dbReference type="Proteomes" id="UP000027015"/>
    </source>
</evidence>
<accession>A0A067W9S4</accession>
<proteinExistence type="predicted"/>
<dbReference type="eggNOG" id="ENOG50316C0">
    <property type="taxonomic scope" value="Bacteria"/>
</dbReference>
<dbReference type="EMBL" id="AHPL01000001">
    <property type="protein sequence ID" value="KEC56559.1"/>
    <property type="molecule type" value="Genomic_DNA"/>
</dbReference>
<reference evidence="1 2" key="1">
    <citation type="submission" date="2012-04" db="EMBL/GenBank/DDBJ databases">
        <title>The Genome Sequence of Bartonella koehlerae C-29.</title>
        <authorList>
            <consortium name="The Broad Institute Genome Sequencing Platform"/>
            <consortium name="The Broad Institute Genome Sequencing Center for Infectious Disease"/>
            <person name="Feldgarden M."/>
            <person name="Kirby J."/>
            <person name="Kosoy M."/>
            <person name="Birtles R."/>
            <person name="Probert W.S."/>
            <person name="Chiaraviglio L."/>
            <person name="Walker B."/>
            <person name="Young S.K."/>
            <person name="Zeng Q."/>
            <person name="Gargeya S."/>
            <person name="Fitzgerald M."/>
            <person name="Haas B."/>
            <person name="Abouelleil A."/>
            <person name="Alvarado L."/>
            <person name="Arachchi H.M."/>
            <person name="Berlin A.M."/>
            <person name="Chapman S.B."/>
            <person name="Goldberg J."/>
            <person name="Griggs A."/>
            <person name="Gujja S."/>
            <person name="Hansen M."/>
            <person name="Howarth C."/>
            <person name="Imamovic A."/>
            <person name="Larimer J."/>
            <person name="McCowen C."/>
            <person name="Montmayeur A."/>
            <person name="Murphy C."/>
            <person name="Neiman D."/>
            <person name="Pearson M."/>
            <person name="Priest M."/>
            <person name="Roberts A."/>
            <person name="Saif S."/>
            <person name="Shea T."/>
            <person name="Sisk P."/>
            <person name="Sykes S."/>
            <person name="Wortman J."/>
            <person name="Nusbaum C."/>
            <person name="Birren B."/>
        </authorList>
    </citation>
    <scope>NUCLEOTIDE SEQUENCE [LARGE SCALE GENOMIC DNA]</scope>
    <source>
        <strain evidence="1 2">C-29</strain>
    </source>
</reference>
<dbReference type="RefSeq" id="WP_034457665.1">
    <property type="nucleotide sequence ID" value="NZ_CADEAH010000002.1"/>
</dbReference>
<dbReference type="STRING" id="1134510.O9A_00053"/>